<dbReference type="EMBL" id="DS235751">
    <property type="protein sequence ID" value="EEB16365.1"/>
    <property type="molecule type" value="Genomic_DNA"/>
</dbReference>
<dbReference type="Proteomes" id="UP000009046">
    <property type="component" value="Unassembled WGS sequence"/>
</dbReference>
<reference evidence="2" key="1">
    <citation type="submission" date="2007-04" db="EMBL/GenBank/DDBJ databases">
        <title>Annotation of Pediculus humanus corporis strain USDA.</title>
        <authorList>
            <person name="Kirkness E."/>
            <person name="Hannick L."/>
            <person name="Hass B."/>
            <person name="Bruggner R."/>
            <person name="Lawson D."/>
            <person name="Bidwell S."/>
            <person name="Joardar V."/>
            <person name="Caler E."/>
            <person name="Walenz B."/>
            <person name="Inman J."/>
            <person name="Schobel S."/>
            <person name="Galinsky K."/>
            <person name="Amedeo P."/>
            <person name="Strausberg R."/>
        </authorList>
    </citation>
    <scope>NUCLEOTIDE SEQUENCE</scope>
    <source>
        <strain evidence="2">USDA</strain>
    </source>
</reference>
<sequence length="162" mass="17567">MNGANNKVLADMIDSPLGLSPMGNLTINFNESSLSSTPCYKINGRRLSMSSLTPNTPTSNNSLFDTSDGDVRSGSLIRRMNSAPSGSLLENSDVGQDGNNKMMAQIQKESSPLKNSHPEMSPYSRPIEQHDTESRDSGYAAEEYLPQISKTSSGVLLDKKKH</sequence>
<evidence type="ECO:0000313" key="2">
    <source>
        <dbReference type="EMBL" id="EEB16365.1"/>
    </source>
</evidence>
<organism>
    <name type="scientific">Pediculus humanus subsp. corporis</name>
    <name type="common">Body louse</name>
    <dbReference type="NCBI Taxonomy" id="121224"/>
    <lineage>
        <taxon>Eukaryota</taxon>
        <taxon>Metazoa</taxon>
        <taxon>Ecdysozoa</taxon>
        <taxon>Arthropoda</taxon>
        <taxon>Hexapoda</taxon>
        <taxon>Insecta</taxon>
        <taxon>Pterygota</taxon>
        <taxon>Neoptera</taxon>
        <taxon>Paraneoptera</taxon>
        <taxon>Psocodea</taxon>
        <taxon>Troctomorpha</taxon>
        <taxon>Phthiraptera</taxon>
        <taxon>Anoplura</taxon>
        <taxon>Pediculidae</taxon>
        <taxon>Pediculus</taxon>
    </lineage>
</organism>
<dbReference type="HOGENOM" id="CLU_1637451_0_0_1"/>
<feature type="compositionally biased region" description="Polar residues" evidence="1">
    <location>
        <begin position="50"/>
        <end position="65"/>
    </location>
</feature>
<dbReference type="EnsemblMetazoa" id="PHUM420130-RA">
    <property type="protein sequence ID" value="PHUM420130-PA"/>
    <property type="gene ID" value="PHUM420130"/>
</dbReference>
<dbReference type="InParanoid" id="E0VSK9"/>
<dbReference type="AlphaFoldDB" id="E0VSK9"/>
<dbReference type="VEuPathDB" id="VectorBase:PHUM420130"/>
<reference evidence="3" key="3">
    <citation type="submission" date="2021-02" db="UniProtKB">
        <authorList>
            <consortium name="EnsemblMetazoa"/>
        </authorList>
    </citation>
    <scope>IDENTIFICATION</scope>
    <source>
        <strain evidence="3">USDA</strain>
    </source>
</reference>
<evidence type="ECO:0000313" key="4">
    <source>
        <dbReference type="Proteomes" id="UP000009046"/>
    </source>
</evidence>
<feature type="compositionally biased region" description="Basic and acidic residues" evidence="1">
    <location>
        <begin position="127"/>
        <end position="136"/>
    </location>
</feature>
<dbReference type="EMBL" id="AAZO01005143">
    <property type="status" value="NOT_ANNOTATED_CDS"/>
    <property type="molecule type" value="Genomic_DNA"/>
</dbReference>
<feature type="compositionally biased region" description="Polar residues" evidence="1">
    <location>
        <begin position="82"/>
        <end position="99"/>
    </location>
</feature>
<dbReference type="GeneID" id="8234482"/>
<gene>
    <name evidence="3" type="primary">8234482</name>
    <name evidence="2" type="ORF">Phum_PHUM420130</name>
</gene>
<protein>
    <submittedName>
        <fullName evidence="2 3">Uncharacterized protein</fullName>
    </submittedName>
</protein>
<dbReference type="RefSeq" id="XP_002429103.1">
    <property type="nucleotide sequence ID" value="XM_002429058.1"/>
</dbReference>
<feature type="region of interest" description="Disordered" evidence="1">
    <location>
        <begin position="50"/>
        <end position="162"/>
    </location>
</feature>
<name>E0VSK9_PEDHC</name>
<dbReference type="CTD" id="8234482"/>
<evidence type="ECO:0000313" key="3">
    <source>
        <dbReference type="EnsemblMetazoa" id="PHUM420130-PA"/>
    </source>
</evidence>
<accession>E0VSK9</accession>
<reference evidence="2" key="2">
    <citation type="submission" date="2007-04" db="EMBL/GenBank/DDBJ databases">
        <title>The genome of the human body louse.</title>
        <authorList>
            <consortium name="The Human Body Louse Genome Consortium"/>
            <person name="Kirkness E."/>
            <person name="Walenz B."/>
            <person name="Hass B."/>
            <person name="Bruggner R."/>
            <person name="Strausberg R."/>
        </authorList>
    </citation>
    <scope>NUCLEOTIDE SEQUENCE</scope>
    <source>
        <strain evidence="2">USDA</strain>
    </source>
</reference>
<keyword evidence="4" id="KW-1185">Reference proteome</keyword>
<proteinExistence type="predicted"/>
<dbReference type="KEGG" id="phu:Phum_PHUM420130"/>
<evidence type="ECO:0000256" key="1">
    <source>
        <dbReference type="SAM" id="MobiDB-lite"/>
    </source>
</evidence>